<reference evidence="10" key="1">
    <citation type="submission" date="2015-10" db="EMBL/GenBank/DDBJ databases">
        <authorList>
            <person name="Gilbert D.G."/>
        </authorList>
    </citation>
    <scope>NUCLEOTIDE SEQUENCE</scope>
</reference>
<dbReference type="NCBIfam" id="NF003558">
    <property type="entry name" value="PRK05231.1"/>
    <property type="match status" value="1"/>
</dbReference>
<dbReference type="InterPro" id="IPR050249">
    <property type="entry name" value="Pseudomonas-type_ThrB"/>
</dbReference>
<dbReference type="Pfam" id="PF01636">
    <property type="entry name" value="APH"/>
    <property type="match status" value="1"/>
</dbReference>
<dbReference type="InterPro" id="IPR011009">
    <property type="entry name" value="Kinase-like_dom_sf"/>
</dbReference>
<proteinExistence type="inferred from homology"/>
<evidence type="ECO:0000256" key="1">
    <source>
        <dbReference type="ARBA" id="ARBA00022605"/>
    </source>
</evidence>
<feature type="region of interest" description="Disordered" evidence="8">
    <location>
        <begin position="295"/>
        <end position="317"/>
    </location>
</feature>
<keyword evidence="6" id="KW-0067">ATP-binding</keyword>
<dbReference type="HAMAP" id="MF_00301">
    <property type="entry name" value="Homoser_kinase_2"/>
    <property type="match status" value="1"/>
</dbReference>
<evidence type="ECO:0000313" key="10">
    <source>
        <dbReference type="EMBL" id="CUS42338.1"/>
    </source>
</evidence>
<comment type="similarity">
    <text evidence="7">Belongs to the pseudomonas-type ThrB family.</text>
</comment>
<dbReference type="GO" id="GO:0009088">
    <property type="term" value="P:threonine biosynthetic process"/>
    <property type="evidence" value="ECO:0007669"/>
    <property type="project" value="UniProtKB-KW"/>
</dbReference>
<evidence type="ECO:0000256" key="5">
    <source>
        <dbReference type="ARBA" id="ARBA00022777"/>
    </source>
</evidence>
<accession>A0A160TEV5</accession>
<evidence type="ECO:0000256" key="4">
    <source>
        <dbReference type="ARBA" id="ARBA00022741"/>
    </source>
</evidence>
<evidence type="ECO:0000256" key="3">
    <source>
        <dbReference type="ARBA" id="ARBA00022697"/>
    </source>
</evidence>
<keyword evidence="2 10" id="KW-0808">Transferase</keyword>
<dbReference type="GO" id="GO:0004413">
    <property type="term" value="F:homoserine kinase activity"/>
    <property type="evidence" value="ECO:0007669"/>
    <property type="project" value="UniProtKB-EC"/>
</dbReference>
<evidence type="ECO:0000256" key="2">
    <source>
        <dbReference type="ARBA" id="ARBA00022679"/>
    </source>
</evidence>
<dbReference type="PANTHER" id="PTHR21064:SF6">
    <property type="entry name" value="AMINOGLYCOSIDE PHOSPHOTRANSFERASE DOMAIN-CONTAINING PROTEIN"/>
    <property type="match status" value="1"/>
</dbReference>
<evidence type="ECO:0000256" key="8">
    <source>
        <dbReference type="SAM" id="MobiDB-lite"/>
    </source>
</evidence>
<evidence type="ECO:0000256" key="6">
    <source>
        <dbReference type="ARBA" id="ARBA00022840"/>
    </source>
</evidence>
<dbReference type="Gene3D" id="3.30.200.20">
    <property type="entry name" value="Phosphorylase Kinase, domain 1"/>
    <property type="match status" value="1"/>
</dbReference>
<dbReference type="AlphaFoldDB" id="A0A160TEV5"/>
<keyword evidence="3" id="KW-0791">Threonine biosynthesis</keyword>
<dbReference type="EMBL" id="CZQC01000065">
    <property type="protein sequence ID" value="CUS42338.1"/>
    <property type="molecule type" value="Genomic_DNA"/>
</dbReference>
<sequence length="317" mass="35640">MAVYTKLADDVVASFLTQYAIGPLTELQGISDGIENTNYLLRTVSDEFVLTLFEHHNADEVASFVRLARHLGQAGLAVPMPLDDIQGVWLHELSGKPAILCRRLPGTHTDQLTSEHCAEIGRGLAQLHLAAQDLPQRRADERGFDWWLAIAPELKANLSAADQALLEAELQAQKDGRTLWCQLPHGWIHADLFHDNALFLISEQGTKLTAILDLYNACDGALAYDLAIVANDWCREKNGIWDKARLTSLLASYESVRPFTTEEKMAWPLLLRGAALRFWLSRLLAQRLATQQGRTLPADKNPDEYRRKLQQQQQQQQ</sequence>
<dbReference type="CDD" id="cd05153">
    <property type="entry name" value="HomoserineK_II"/>
    <property type="match status" value="1"/>
</dbReference>
<organism evidence="10">
    <name type="scientific">hydrothermal vent metagenome</name>
    <dbReference type="NCBI Taxonomy" id="652676"/>
    <lineage>
        <taxon>unclassified sequences</taxon>
        <taxon>metagenomes</taxon>
        <taxon>ecological metagenomes</taxon>
    </lineage>
</organism>
<dbReference type="GO" id="GO:0005524">
    <property type="term" value="F:ATP binding"/>
    <property type="evidence" value="ECO:0007669"/>
    <property type="project" value="UniProtKB-KW"/>
</dbReference>
<evidence type="ECO:0000259" key="9">
    <source>
        <dbReference type="Pfam" id="PF01636"/>
    </source>
</evidence>
<keyword evidence="5 10" id="KW-0418">Kinase</keyword>
<dbReference type="NCBIfam" id="TIGR00938">
    <property type="entry name" value="thrB_alt"/>
    <property type="match status" value="1"/>
</dbReference>
<dbReference type="InterPro" id="IPR005280">
    <property type="entry name" value="Homoserine_kinase_II"/>
</dbReference>
<feature type="domain" description="Aminoglycoside phosphotransferase" evidence="9">
    <location>
        <begin position="27"/>
        <end position="259"/>
    </location>
</feature>
<evidence type="ECO:0000256" key="7">
    <source>
        <dbReference type="ARBA" id="ARBA00038240"/>
    </source>
</evidence>
<gene>
    <name evidence="10" type="ORF">MGWOODY_Tha2462</name>
</gene>
<dbReference type="Gene3D" id="3.90.1200.10">
    <property type="match status" value="1"/>
</dbReference>
<keyword evidence="4" id="KW-0547">Nucleotide-binding</keyword>
<dbReference type="PANTHER" id="PTHR21064">
    <property type="entry name" value="AMINOGLYCOSIDE PHOSPHOTRANSFERASE DOMAIN-CONTAINING PROTEIN-RELATED"/>
    <property type="match status" value="1"/>
</dbReference>
<dbReference type="InterPro" id="IPR002575">
    <property type="entry name" value="Aminoglycoside_PTrfase"/>
</dbReference>
<protein>
    <submittedName>
        <fullName evidence="10">Homoserine kinase</fullName>
        <ecNumber evidence="10">2.7.1.39</ecNumber>
    </submittedName>
</protein>
<dbReference type="SUPFAM" id="SSF56112">
    <property type="entry name" value="Protein kinase-like (PK-like)"/>
    <property type="match status" value="1"/>
</dbReference>
<keyword evidence="1" id="KW-0028">Amino-acid biosynthesis</keyword>
<dbReference type="EC" id="2.7.1.39" evidence="10"/>
<name>A0A160TEV5_9ZZZZ</name>